<evidence type="ECO:0000256" key="1">
    <source>
        <dbReference type="SAM" id="MobiDB-lite"/>
    </source>
</evidence>
<proteinExistence type="predicted"/>
<dbReference type="Proteomes" id="UP000233551">
    <property type="component" value="Unassembled WGS sequence"/>
</dbReference>
<organism evidence="2 3">
    <name type="scientific">Punica granatum</name>
    <name type="common">Pomegranate</name>
    <dbReference type="NCBI Taxonomy" id="22663"/>
    <lineage>
        <taxon>Eukaryota</taxon>
        <taxon>Viridiplantae</taxon>
        <taxon>Streptophyta</taxon>
        <taxon>Embryophyta</taxon>
        <taxon>Tracheophyta</taxon>
        <taxon>Spermatophyta</taxon>
        <taxon>Magnoliopsida</taxon>
        <taxon>eudicotyledons</taxon>
        <taxon>Gunneridae</taxon>
        <taxon>Pentapetalae</taxon>
        <taxon>rosids</taxon>
        <taxon>malvids</taxon>
        <taxon>Myrtales</taxon>
        <taxon>Lythraceae</taxon>
        <taxon>Punica</taxon>
    </lineage>
</organism>
<evidence type="ECO:0000313" key="2">
    <source>
        <dbReference type="EMBL" id="PKI60378.1"/>
    </source>
</evidence>
<dbReference type="EMBL" id="PGOL01001165">
    <property type="protein sequence ID" value="PKI60378.1"/>
    <property type="molecule type" value="Genomic_DNA"/>
</dbReference>
<evidence type="ECO:0000313" key="3">
    <source>
        <dbReference type="Proteomes" id="UP000233551"/>
    </source>
</evidence>
<reference evidence="2 3" key="1">
    <citation type="submission" date="2017-11" db="EMBL/GenBank/DDBJ databases">
        <title>De-novo sequencing of pomegranate (Punica granatum L.) genome.</title>
        <authorList>
            <person name="Akparov Z."/>
            <person name="Amiraslanov A."/>
            <person name="Hajiyeva S."/>
            <person name="Abbasov M."/>
            <person name="Kaur K."/>
            <person name="Hamwieh A."/>
            <person name="Solovyev V."/>
            <person name="Salamov A."/>
            <person name="Braich B."/>
            <person name="Kosarev P."/>
            <person name="Mahmoud A."/>
            <person name="Hajiyev E."/>
            <person name="Babayeva S."/>
            <person name="Izzatullayeva V."/>
            <person name="Mammadov A."/>
            <person name="Mammadov A."/>
            <person name="Sharifova S."/>
            <person name="Ojaghi J."/>
            <person name="Eynullazada K."/>
            <person name="Bayramov B."/>
            <person name="Abdulazimova A."/>
            <person name="Shahmuradov I."/>
        </authorList>
    </citation>
    <scope>NUCLEOTIDE SEQUENCE [LARGE SCALE GENOMIC DNA]</scope>
    <source>
        <strain evidence="3">cv. AG2017</strain>
        <tissue evidence="2">Leaf</tissue>
    </source>
</reference>
<accession>A0A2I0JVN5</accession>
<sequence>MGSNAPNHRTRGPTPLNSPSACNPSAEWDLASIHRHTSNTAYVEGGFGLSAIPDRWARGPSVESVELVYYHQEMSKLEYSRSRFALGIDHHGSRNCNAKIVNRFLDAQAYSSFGLLAQVYPVPLDPGNLPALDPRVVKWQVATPSHVRLSRVPGKVDTPKPRLLRRAHACPDEIKFGCAQSVHMEIIRDQGRRAREWLGHAKEPTTIRFAIGAVRLLGVPEAFELPFT</sequence>
<comment type="caution">
    <text evidence="2">The sequence shown here is derived from an EMBL/GenBank/DDBJ whole genome shotgun (WGS) entry which is preliminary data.</text>
</comment>
<keyword evidence="3" id="KW-1185">Reference proteome</keyword>
<feature type="region of interest" description="Disordered" evidence="1">
    <location>
        <begin position="1"/>
        <end position="21"/>
    </location>
</feature>
<name>A0A2I0JVN5_PUNGR</name>
<gene>
    <name evidence="2" type="ORF">CRG98_019227</name>
</gene>
<protein>
    <submittedName>
        <fullName evidence="2">Uncharacterized protein</fullName>
    </submittedName>
</protein>
<dbReference type="AlphaFoldDB" id="A0A2I0JVN5"/>